<organism evidence="1 2">
    <name type="scientific">Desulfobaculum xiamenense</name>
    <dbReference type="NCBI Taxonomy" id="995050"/>
    <lineage>
        <taxon>Bacteria</taxon>
        <taxon>Pseudomonadati</taxon>
        <taxon>Thermodesulfobacteriota</taxon>
        <taxon>Desulfovibrionia</taxon>
        <taxon>Desulfovibrionales</taxon>
        <taxon>Desulfovibrionaceae</taxon>
        <taxon>Desulfobaculum</taxon>
    </lineage>
</organism>
<dbReference type="SUPFAM" id="SSF51971">
    <property type="entry name" value="Nucleotide-binding domain"/>
    <property type="match status" value="1"/>
</dbReference>
<evidence type="ECO:0000313" key="1">
    <source>
        <dbReference type="EMBL" id="NJB68693.1"/>
    </source>
</evidence>
<dbReference type="PRINTS" id="PR00419">
    <property type="entry name" value="ADXRDTASE"/>
</dbReference>
<proteinExistence type="predicted"/>
<dbReference type="Gene3D" id="3.50.50.60">
    <property type="entry name" value="FAD/NAD(P)-binding domain"/>
    <property type="match status" value="1"/>
</dbReference>
<dbReference type="EMBL" id="JAATJA010000002">
    <property type="protein sequence ID" value="NJB68693.1"/>
    <property type="molecule type" value="Genomic_DNA"/>
</dbReference>
<dbReference type="GO" id="GO:0008767">
    <property type="term" value="F:UDP-galactopyranose mutase activity"/>
    <property type="evidence" value="ECO:0007669"/>
    <property type="project" value="TreeGrafter"/>
</dbReference>
<sequence>MRVAYAILGAGPSGLAFANALRLAGEESFVVLEREAEPGGLCRSHEVDGAPLDIGGGHFLDVRDREVLDFLFAFMPEDEWTRHVRRSTIRYHGREMGYPFEANLWRLPVDEQLEFLVSVAEAGCNRGLPRPEGFVEWIVWKLGRRIADEYMLAYNAKLWGDDLDRLGTYWMDKLPDVSLRDTLQSCLERRPAGRIPAHGEFYYPRVGGYGELWRRMGRALGDRLLLSTPVESVDAQRRVINGVIEAGCIVSSIPWPQWTAFTGIPGEVRASMRALGHVGIRVDYSPAQPKSDAHWVYVPDRDVPHHRELNRCNFLPGSRGGWTETNAARGGDVGVFSHVNEYAYPLNTVDKPAHMRRILEWAASRAIHGLGRWGLWEHMNSDVAVARGMALARELCPNEADATCG</sequence>
<dbReference type="RefSeq" id="WP_167941739.1">
    <property type="nucleotide sequence ID" value="NZ_JAATJA010000002.1"/>
</dbReference>
<name>A0A846QQQ7_9BACT</name>
<gene>
    <name evidence="1" type="ORF">GGQ74_002366</name>
</gene>
<dbReference type="AlphaFoldDB" id="A0A846QQQ7"/>
<keyword evidence="2" id="KW-1185">Reference proteome</keyword>
<dbReference type="Pfam" id="PF13450">
    <property type="entry name" value="NAD_binding_8"/>
    <property type="match status" value="1"/>
</dbReference>
<dbReference type="PANTHER" id="PTHR21197">
    <property type="entry name" value="UDP-GALACTOPYRANOSE MUTASE"/>
    <property type="match status" value="1"/>
</dbReference>
<dbReference type="InterPro" id="IPR036188">
    <property type="entry name" value="FAD/NAD-bd_sf"/>
</dbReference>
<reference evidence="1 2" key="1">
    <citation type="submission" date="2020-03" db="EMBL/GenBank/DDBJ databases">
        <title>Genomic Encyclopedia of Type Strains, Phase IV (KMG-IV): sequencing the most valuable type-strain genomes for metagenomic binning, comparative biology and taxonomic classification.</title>
        <authorList>
            <person name="Goeker M."/>
        </authorList>
    </citation>
    <scope>NUCLEOTIDE SEQUENCE [LARGE SCALE GENOMIC DNA]</scope>
    <source>
        <strain evidence="1 2">DSM 24233</strain>
    </source>
</reference>
<protein>
    <submittedName>
        <fullName evidence="1">Protoporphyrinogen oxidase</fullName>
    </submittedName>
</protein>
<dbReference type="GO" id="GO:0005829">
    <property type="term" value="C:cytosol"/>
    <property type="evidence" value="ECO:0007669"/>
    <property type="project" value="TreeGrafter"/>
</dbReference>
<dbReference type="GO" id="GO:0050660">
    <property type="term" value="F:flavin adenine dinucleotide binding"/>
    <property type="evidence" value="ECO:0007669"/>
    <property type="project" value="TreeGrafter"/>
</dbReference>
<evidence type="ECO:0000313" key="2">
    <source>
        <dbReference type="Proteomes" id="UP000580856"/>
    </source>
</evidence>
<comment type="caution">
    <text evidence="1">The sequence shown here is derived from an EMBL/GenBank/DDBJ whole genome shotgun (WGS) entry which is preliminary data.</text>
</comment>
<accession>A0A846QQQ7</accession>
<dbReference type="PANTHER" id="PTHR21197:SF0">
    <property type="entry name" value="UDP-GALACTOPYRANOSE MUTASE"/>
    <property type="match status" value="1"/>
</dbReference>
<dbReference type="Proteomes" id="UP000580856">
    <property type="component" value="Unassembled WGS sequence"/>
</dbReference>